<feature type="domain" description="Histidine kinase/HSP90-like ATPase" evidence="8">
    <location>
        <begin position="264"/>
        <end position="370"/>
    </location>
</feature>
<name>A0ABT6HM92_9ACTN</name>
<keyword evidence="4" id="KW-0808">Transferase</keyword>
<keyword evidence="5" id="KW-0418">Kinase</keyword>
<evidence type="ECO:0000313" key="10">
    <source>
        <dbReference type="Proteomes" id="UP001223144"/>
    </source>
</evidence>
<dbReference type="PANTHER" id="PTHR45436:SF5">
    <property type="entry name" value="SENSOR HISTIDINE KINASE TRCS"/>
    <property type="match status" value="1"/>
</dbReference>
<evidence type="ECO:0000256" key="1">
    <source>
        <dbReference type="ARBA" id="ARBA00000085"/>
    </source>
</evidence>
<comment type="caution">
    <text evidence="9">The sequence shown here is derived from an EMBL/GenBank/DDBJ whole genome shotgun (WGS) entry which is preliminary data.</text>
</comment>
<feature type="compositionally biased region" description="Basic and acidic residues" evidence="6">
    <location>
        <begin position="480"/>
        <end position="490"/>
    </location>
</feature>
<feature type="compositionally biased region" description="Gly residues" evidence="6">
    <location>
        <begin position="491"/>
        <end position="500"/>
    </location>
</feature>
<feature type="compositionally biased region" description="Low complexity" evidence="6">
    <location>
        <begin position="578"/>
        <end position="595"/>
    </location>
</feature>
<evidence type="ECO:0000256" key="3">
    <source>
        <dbReference type="ARBA" id="ARBA00022553"/>
    </source>
</evidence>
<sequence>MLSGPKSKRTTKQAVWWASAVLAAAGAAVVAGWGDGTGAASAAAGWRRALAGVCAAGLVLLAAWTVPLARRLREERTSRARDRQLAAARGAEVAHLVSVRIPAIAERVRSGQRLEGVPGPLAPPADTGEEFARSMAAVVAALGSDEAVRRERALRDSVQAAFESVARTMHAMATVQQQVLDHVERSIDDPRLMAEVMKADHAAAQMTRKAQTLLVMCGIWPARRETRPVSLYDCVRGAQSRIVEFGRIEVHGGQTLYAVPPAVEGLMHTIAELLENATVFSPSRTQVQVTVREVGAGAVVEIDDAGLGMPPDVLAQAAAQLRDDLDLAQLGAVPRLGLACVGRWSRELGFNVELTGASAYGGTRAVTFVPYRLLTEPLSQTTGQHRVPQPNDRQPHGYGPSPTPAPGVPLSDAASPAAAGQTGAYGPPPSAATGPGGPAHYGHHASAGAPEGTGPYGPHGRAAGPARLHGGPETAGWEQADARGRGRDGYADGGTGGSGTYGAPTQAHPGSSGTYGDPTQAHPGSSGTYGNPTQAHPGGGYTASAEAPERGGAQEPSAGAHRAATAGGLPRRRSRRGAYSPSPQQTPQAADAPSAATPPAPPSSWTPEAARASIASVVSGSRRGRAAVGDETETRNEHDGGRS</sequence>
<evidence type="ECO:0000256" key="4">
    <source>
        <dbReference type="ARBA" id="ARBA00022679"/>
    </source>
</evidence>
<keyword evidence="10" id="KW-1185">Reference proteome</keyword>
<proteinExistence type="predicted"/>
<keyword evidence="9" id="KW-0547">Nucleotide-binding</keyword>
<keyword evidence="7" id="KW-0812">Transmembrane</keyword>
<protein>
    <recommendedName>
        <fullName evidence="2">histidine kinase</fullName>
        <ecNumber evidence="2">2.7.13.3</ecNumber>
    </recommendedName>
</protein>
<feature type="region of interest" description="Disordered" evidence="6">
    <location>
        <begin position="379"/>
        <end position="643"/>
    </location>
</feature>
<keyword evidence="7" id="KW-0472">Membrane</keyword>
<organism evidence="9 10">
    <name type="scientific">Streptomyces chengmaiensis</name>
    <dbReference type="NCBI Taxonomy" id="3040919"/>
    <lineage>
        <taxon>Bacteria</taxon>
        <taxon>Bacillati</taxon>
        <taxon>Actinomycetota</taxon>
        <taxon>Actinomycetes</taxon>
        <taxon>Kitasatosporales</taxon>
        <taxon>Streptomycetaceae</taxon>
        <taxon>Streptomyces</taxon>
    </lineage>
</organism>
<dbReference type="RefSeq" id="WP_279928175.1">
    <property type="nucleotide sequence ID" value="NZ_JARWBG010000013.1"/>
</dbReference>
<evidence type="ECO:0000256" key="6">
    <source>
        <dbReference type="SAM" id="MobiDB-lite"/>
    </source>
</evidence>
<evidence type="ECO:0000256" key="5">
    <source>
        <dbReference type="ARBA" id="ARBA00022777"/>
    </source>
</evidence>
<dbReference type="InterPro" id="IPR003594">
    <property type="entry name" value="HATPase_dom"/>
</dbReference>
<dbReference type="Gene3D" id="3.30.565.10">
    <property type="entry name" value="Histidine kinase-like ATPase, C-terminal domain"/>
    <property type="match status" value="1"/>
</dbReference>
<keyword evidence="9" id="KW-0067">ATP-binding</keyword>
<accession>A0ABT6HM92</accession>
<dbReference type="InterPro" id="IPR036890">
    <property type="entry name" value="HATPase_C_sf"/>
</dbReference>
<evidence type="ECO:0000259" key="8">
    <source>
        <dbReference type="Pfam" id="PF02518"/>
    </source>
</evidence>
<dbReference type="EMBL" id="JARWBG010000013">
    <property type="protein sequence ID" value="MDH2389848.1"/>
    <property type="molecule type" value="Genomic_DNA"/>
</dbReference>
<dbReference type="InterPro" id="IPR050428">
    <property type="entry name" value="TCS_sensor_his_kinase"/>
</dbReference>
<dbReference type="PANTHER" id="PTHR45436">
    <property type="entry name" value="SENSOR HISTIDINE KINASE YKOH"/>
    <property type="match status" value="1"/>
</dbReference>
<dbReference type="EC" id="2.7.13.3" evidence="2"/>
<feature type="compositionally biased region" description="Polar residues" evidence="6">
    <location>
        <begin position="522"/>
        <end position="534"/>
    </location>
</feature>
<comment type="catalytic activity">
    <reaction evidence="1">
        <text>ATP + protein L-histidine = ADP + protein N-phospho-L-histidine.</text>
        <dbReference type="EC" id="2.7.13.3"/>
    </reaction>
</comment>
<dbReference type="Proteomes" id="UP001223144">
    <property type="component" value="Unassembled WGS sequence"/>
</dbReference>
<dbReference type="GO" id="GO:0005524">
    <property type="term" value="F:ATP binding"/>
    <property type="evidence" value="ECO:0007669"/>
    <property type="project" value="UniProtKB-KW"/>
</dbReference>
<dbReference type="SUPFAM" id="SSF55874">
    <property type="entry name" value="ATPase domain of HSP90 chaperone/DNA topoisomerase II/histidine kinase"/>
    <property type="match status" value="1"/>
</dbReference>
<keyword evidence="7" id="KW-1133">Transmembrane helix</keyword>
<dbReference type="Pfam" id="PF02518">
    <property type="entry name" value="HATPase_c"/>
    <property type="match status" value="1"/>
</dbReference>
<feature type="compositionally biased region" description="Low complexity" evidence="6">
    <location>
        <begin position="440"/>
        <end position="450"/>
    </location>
</feature>
<gene>
    <name evidence="9" type="ORF">QCN29_13800</name>
</gene>
<feature type="transmembrane region" description="Helical" evidence="7">
    <location>
        <begin position="46"/>
        <end position="69"/>
    </location>
</feature>
<feature type="transmembrane region" description="Helical" evidence="7">
    <location>
        <begin position="14"/>
        <end position="34"/>
    </location>
</feature>
<evidence type="ECO:0000256" key="2">
    <source>
        <dbReference type="ARBA" id="ARBA00012438"/>
    </source>
</evidence>
<feature type="compositionally biased region" description="Low complexity" evidence="6">
    <location>
        <begin position="413"/>
        <end position="425"/>
    </location>
</feature>
<feature type="compositionally biased region" description="Basic and acidic residues" evidence="6">
    <location>
        <begin position="632"/>
        <end position="643"/>
    </location>
</feature>
<reference evidence="9 10" key="1">
    <citation type="submission" date="2023-04" db="EMBL/GenBank/DDBJ databases">
        <title>Streptomyces chengmaiensis sp. nov. isolated from the stem of mangrove plant in Hainan.</title>
        <authorList>
            <person name="Huang X."/>
            <person name="Zhou S."/>
            <person name="Chu X."/>
            <person name="Xie Y."/>
            <person name="Lin Y."/>
        </authorList>
    </citation>
    <scope>NUCLEOTIDE SEQUENCE [LARGE SCALE GENOMIC DNA]</scope>
    <source>
        <strain evidence="9 10">HNM0663</strain>
    </source>
</reference>
<evidence type="ECO:0000256" key="7">
    <source>
        <dbReference type="SAM" id="Phobius"/>
    </source>
</evidence>
<evidence type="ECO:0000313" key="9">
    <source>
        <dbReference type="EMBL" id="MDH2389848.1"/>
    </source>
</evidence>
<keyword evidence="3" id="KW-0597">Phosphoprotein</keyword>